<reference evidence="1" key="1">
    <citation type="submission" date="2019-08" db="EMBL/GenBank/DDBJ databases">
        <authorList>
            <person name="Kucharzyk K."/>
            <person name="Murdoch R.W."/>
            <person name="Higgins S."/>
            <person name="Loffler F."/>
        </authorList>
    </citation>
    <scope>NUCLEOTIDE SEQUENCE</scope>
</reference>
<gene>
    <name evidence="1" type="ORF">SDC9_97098</name>
</gene>
<evidence type="ECO:0000313" key="1">
    <source>
        <dbReference type="EMBL" id="MPM50359.1"/>
    </source>
</evidence>
<accession>A0A645AAW1</accession>
<proteinExistence type="predicted"/>
<dbReference type="EMBL" id="VSSQ01012933">
    <property type="protein sequence ID" value="MPM50359.1"/>
    <property type="molecule type" value="Genomic_DNA"/>
</dbReference>
<name>A0A645AAW1_9ZZZZ</name>
<comment type="caution">
    <text evidence="1">The sequence shown here is derived from an EMBL/GenBank/DDBJ whole genome shotgun (WGS) entry which is preliminary data.</text>
</comment>
<protein>
    <submittedName>
        <fullName evidence="1">Uncharacterized protein</fullName>
    </submittedName>
</protein>
<organism evidence="1">
    <name type="scientific">bioreactor metagenome</name>
    <dbReference type="NCBI Taxonomy" id="1076179"/>
    <lineage>
        <taxon>unclassified sequences</taxon>
        <taxon>metagenomes</taxon>
        <taxon>ecological metagenomes</taxon>
    </lineage>
</organism>
<sequence>MHAVGGGEEPVLGHDPARTAIRFCIDDLIGTDRDDLIPLVERNATNRSRLALLLQRGDEPEQAFLSLLGFLAIQLGMDPFEDHVQPFLSHRLEDVVDGMQFKRFHRIGIIGSDKDDEWVIPIRKKHLCGFDSGQSRHLDIQKDNVRM</sequence>
<dbReference type="AlphaFoldDB" id="A0A645AAW1"/>